<proteinExistence type="predicted"/>
<protein>
    <submittedName>
        <fullName evidence="1">Uncharacterized protein</fullName>
    </submittedName>
</protein>
<dbReference type="EMBL" id="DRUZ01000067">
    <property type="protein sequence ID" value="HHS01931.1"/>
    <property type="molecule type" value="Genomic_DNA"/>
</dbReference>
<dbReference type="AlphaFoldDB" id="A0A7C5Z0K5"/>
<name>A0A7C5Z0K5_9FIRM</name>
<comment type="caution">
    <text evidence="1">The sequence shown here is derived from an EMBL/GenBank/DDBJ whole genome shotgun (WGS) entry which is preliminary data.</text>
</comment>
<reference evidence="1" key="1">
    <citation type="journal article" date="2020" name="mSystems">
        <title>Genome- and Community-Level Interaction Insights into Carbon Utilization and Element Cycling Functions of Hydrothermarchaeota in Hydrothermal Sediment.</title>
        <authorList>
            <person name="Zhou Z."/>
            <person name="Liu Y."/>
            <person name="Xu W."/>
            <person name="Pan J."/>
            <person name="Luo Z.H."/>
            <person name="Li M."/>
        </authorList>
    </citation>
    <scope>NUCLEOTIDE SEQUENCE [LARGE SCALE GENOMIC DNA]</scope>
    <source>
        <strain evidence="1">SpSt-102</strain>
    </source>
</reference>
<organism evidence="1">
    <name type="scientific">Caldicellulosiruptor owensensis</name>
    <dbReference type="NCBI Taxonomy" id="55205"/>
    <lineage>
        <taxon>Bacteria</taxon>
        <taxon>Bacillati</taxon>
        <taxon>Bacillota</taxon>
        <taxon>Bacillota incertae sedis</taxon>
        <taxon>Caldicellulosiruptorales</taxon>
        <taxon>Caldicellulosiruptoraceae</taxon>
        <taxon>Caldicellulosiruptor</taxon>
    </lineage>
</organism>
<evidence type="ECO:0000313" key="1">
    <source>
        <dbReference type="EMBL" id="HHS01931.1"/>
    </source>
</evidence>
<accession>A0A7C5Z0K5</accession>
<dbReference type="Pfam" id="PF18954">
    <property type="entry name" value="DUF5697"/>
    <property type="match status" value="1"/>
</dbReference>
<dbReference type="InterPro" id="IPR043752">
    <property type="entry name" value="DUF5697"/>
</dbReference>
<gene>
    <name evidence="1" type="ORF">ENL71_05310</name>
</gene>
<sequence>MAFYNAEKMIEEFIYTWGCCRVEHIRELVHPMPETKIKRLIKGLLIEEQGGVLKPIFSQLSYLETQRTLKFLDFFVKHLQDKVTDYRPAQYPYVAIVRTIKGKNAFVCYVLAGEETIIRDIINTAPPENIIFILEKPETKEILQSVNCKLKTFLNAQNGEKI</sequence>